<proteinExistence type="predicted"/>
<accession>A0A9Y2L5W9</accession>
<dbReference type="AlphaFoldDB" id="A0A9Y2L5W9"/>
<dbReference type="RefSeq" id="WP_270920474.1">
    <property type="nucleotide sequence ID" value="NZ_CP127247.1"/>
</dbReference>
<dbReference type="EMBL" id="CP127247">
    <property type="protein sequence ID" value="WIY27514.1"/>
    <property type="molecule type" value="Genomic_DNA"/>
</dbReference>
<sequence>MVKQVITQSGVFSTLTKAKAYYKTIRENLGIEEILVEPERSDILDIYRRYCDATNYPAETAVDVMAHWDNRKRPVGNYMQTKALFIVKISGERSVFSIDKALEAIAT</sequence>
<name>A0A9Y2L5W9_9RHOB</name>
<gene>
    <name evidence="1" type="ORF">QPJ95_11715</name>
</gene>
<evidence type="ECO:0000313" key="2">
    <source>
        <dbReference type="Proteomes" id="UP001238334"/>
    </source>
</evidence>
<dbReference type="Gene3D" id="3.10.450.40">
    <property type="match status" value="1"/>
</dbReference>
<reference evidence="1 2" key="1">
    <citation type="submission" date="2023-06" db="EMBL/GenBank/DDBJ databases">
        <title>Parasedimentitalea psychrophila sp. nov., a psychrophilic bacterium isolated from deep-sea sediment.</title>
        <authorList>
            <person name="Li A."/>
        </authorList>
    </citation>
    <scope>NUCLEOTIDE SEQUENCE [LARGE SCALE GENOMIC DNA]</scope>
    <source>
        <strain evidence="1 2">QS115</strain>
    </source>
</reference>
<evidence type="ECO:0000313" key="1">
    <source>
        <dbReference type="EMBL" id="WIY27514.1"/>
    </source>
</evidence>
<dbReference type="KEGG" id="ppso:QPJ95_11715"/>
<protein>
    <submittedName>
        <fullName evidence="1">Uncharacterized protein</fullName>
    </submittedName>
</protein>
<organism evidence="1 2">
    <name type="scientific">Parasedimentitalea psychrophila</name>
    <dbReference type="NCBI Taxonomy" id="2997337"/>
    <lineage>
        <taxon>Bacteria</taxon>
        <taxon>Pseudomonadati</taxon>
        <taxon>Pseudomonadota</taxon>
        <taxon>Alphaproteobacteria</taxon>
        <taxon>Rhodobacterales</taxon>
        <taxon>Paracoccaceae</taxon>
        <taxon>Parasedimentitalea</taxon>
    </lineage>
</organism>
<dbReference type="Proteomes" id="UP001238334">
    <property type="component" value="Chromosome"/>
</dbReference>
<keyword evidence="2" id="KW-1185">Reference proteome</keyword>